<dbReference type="SUPFAM" id="SSF50037">
    <property type="entry name" value="C-terminal domain of transcriptional repressors"/>
    <property type="match status" value="1"/>
</dbReference>
<comment type="caution">
    <text evidence="3">The sequence shown here is derived from an EMBL/GenBank/DDBJ whole genome shotgun (WGS) entry which is preliminary data.</text>
</comment>
<dbReference type="Gene3D" id="2.30.30.90">
    <property type="match status" value="1"/>
</dbReference>
<proteinExistence type="predicted"/>
<evidence type="ECO:0000313" key="4">
    <source>
        <dbReference type="Proteomes" id="UP000535589"/>
    </source>
</evidence>
<dbReference type="InterPro" id="IPR007167">
    <property type="entry name" value="Fe-transptr_FeoA-like"/>
</dbReference>
<evidence type="ECO:0000313" key="3">
    <source>
        <dbReference type="EMBL" id="NLS12007.1"/>
    </source>
</evidence>
<organism evidence="3 4">
    <name type="scientific">Vibrio agarilyticus</name>
    <dbReference type="NCBI Taxonomy" id="2726741"/>
    <lineage>
        <taxon>Bacteria</taxon>
        <taxon>Pseudomonadati</taxon>
        <taxon>Pseudomonadota</taxon>
        <taxon>Gammaproteobacteria</taxon>
        <taxon>Vibrionales</taxon>
        <taxon>Vibrionaceae</taxon>
        <taxon>Vibrio</taxon>
    </lineage>
</organism>
<dbReference type="GO" id="GO:0046914">
    <property type="term" value="F:transition metal ion binding"/>
    <property type="evidence" value="ECO:0007669"/>
    <property type="project" value="InterPro"/>
</dbReference>
<dbReference type="InterPro" id="IPR038157">
    <property type="entry name" value="FeoA_core_dom"/>
</dbReference>
<protein>
    <submittedName>
        <fullName evidence="3">Ferrous iron transport protein A</fullName>
    </submittedName>
</protein>
<dbReference type="PANTHER" id="PTHR42954">
    <property type="entry name" value="FE(2+) TRANSPORT PROTEIN A"/>
    <property type="match status" value="1"/>
</dbReference>
<keyword evidence="1" id="KW-0408">Iron</keyword>
<keyword evidence="4" id="KW-1185">Reference proteome</keyword>
<dbReference type="AlphaFoldDB" id="A0A7X8YG49"/>
<feature type="domain" description="Ferrous iron transporter FeoA-like" evidence="2">
    <location>
        <begin position="1"/>
        <end position="74"/>
    </location>
</feature>
<dbReference type="PANTHER" id="PTHR42954:SF2">
    <property type="entry name" value="FE(2+) TRANSPORT PROTEIN A"/>
    <property type="match status" value="1"/>
</dbReference>
<evidence type="ECO:0000259" key="2">
    <source>
        <dbReference type="SMART" id="SM00899"/>
    </source>
</evidence>
<accession>A0A7X8YG49</accession>
<name>A0A7X8YG49_9VIBR</name>
<dbReference type="Proteomes" id="UP000535589">
    <property type="component" value="Unassembled WGS sequence"/>
</dbReference>
<reference evidence="3 4" key="1">
    <citation type="submission" date="2020-04" db="EMBL/GenBank/DDBJ databases">
        <title>Vibrio sp. SM6, a novel species isolated from seawater.</title>
        <authorList>
            <person name="Wang X."/>
        </authorList>
    </citation>
    <scope>NUCLEOTIDE SEQUENCE [LARGE SCALE GENOMIC DNA]</scope>
    <source>
        <strain evidence="3 4">SM6</strain>
    </source>
</reference>
<dbReference type="InterPro" id="IPR008988">
    <property type="entry name" value="Transcriptional_repressor_C"/>
</dbReference>
<sequence>MKLAALANGKHAIITSMDEVDSATRKKLMVMGILPQSEIEKVRIAPLGDPIQIRVLGVDVAFRKNLAELIEVTPK</sequence>
<dbReference type="EMBL" id="JABAIK010000003">
    <property type="protein sequence ID" value="NLS12007.1"/>
    <property type="molecule type" value="Genomic_DNA"/>
</dbReference>
<evidence type="ECO:0000256" key="1">
    <source>
        <dbReference type="ARBA" id="ARBA00023004"/>
    </source>
</evidence>
<dbReference type="Pfam" id="PF04023">
    <property type="entry name" value="FeoA"/>
    <property type="match status" value="1"/>
</dbReference>
<gene>
    <name evidence="3" type="ORF">HGP28_03760</name>
</gene>
<dbReference type="RefSeq" id="WP_168835123.1">
    <property type="nucleotide sequence ID" value="NZ_JABAIK010000003.1"/>
</dbReference>
<dbReference type="SMART" id="SM00899">
    <property type="entry name" value="FeoA"/>
    <property type="match status" value="1"/>
</dbReference>
<dbReference type="InterPro" id="IPR052713">
    <property type="entry name" value="FeoA"/>
</dbReference>